<dbReference type="GO" id="GO:0005506">
    <property type="term" value="F:iron ion binding"/>
    <property type="evidence" value="ECO:0007669"/>
    <property type="project" value="InterPro"/>
</dbReference>
<evidence type="ECO:0000313" key="7">
    <source>
        <dbReference type="EMBL" id="GMI01511.1"/>
    </source>
</evidence>
<dbReference type="GO" id="GO:0005783">
    <property type="term" value="C:endoplasmic reticulum"/>
    <property type="evidence" value="ECO:0007669"/>
    <property type="project" value="TreeGrafter"/>
</dbReference>
<evidence type="ECO:0000256" key="4">
    <source>
        <dbReference type="ARBA" id="ARBA00023002"/>
    </source>
</evidence>
<feature type="domain" description="Fe2OG dioxygenase" evidence="6">
    <location>
        <begin position="120"/>
        <end position="263"/>
    </location>
</feature>
<dbReference type="InterPro" id="IPR045054">
    <property type="entry name" value="P4HA-like"/>
</dbReference>
<organism evidence="7 8">
    <name type="scientific">Triparma verrucosa</name>
    <dbReference type="NCBI Taxonomy" id="1606542"/>
    <lineage>
        <taxon>Eukaryota</taxon>
        <taxon>Sar</taxon>
        <taxon>Stramenopiles</taxon>
        <taxon>Ochrophyta</taxon>
        <taxon>Bolidophyceae</taxon>
        <taxon>Parmales</taxon>
        <taxon>Triparmaceae</taxon>
        <taxon>Triparma</taxon>
    </lineage>
</organism>
<evidence type="ECO:0000259" key="6">
    <source>
        <dbReference type="PROSITE" id="PS51471"/>
    </source>
</evidence>
<keyword evidence="3" id="KW-0223">Dioxygenase</keyword>
<dbReference type="GO" id="GO:0004656">
    <property type="term" value="F:procollagen-proline 4-dioxygenase activity"/>
    <property type="evidence" value="ECO:0007669"/>
    <property type="project" value="TreeGrafter"/>
</dbReference>
<dbReference type="Proteomes" id="UP001165160">
    <property type="component" value="Unassembled WGS sequence"/>
</dbReference>
<dbReference type="SMART" id="SM00702">
    <property type="entry name" value="P4Hc"/>
    <property type="match status" value="1"/>
</dbReference>
<accession>A0A9W7F433</accession>
<keyword evidence="5" id="KW-0408">Iron</keyword>
<name>A0A9W7F433_9STRA</name>
<dbReference type="Gene3D" id="2.60.120.620">
    <property type="entry name" value="q2cbj1_9rhob like domain"/>
    <property type="match status" value="1"/>
</dbReference>
<sequence length="278" mass="30205">MASFPSPPPVLLPKYLPINLNYPNLTLITSIDPSLNSPPIYYVHDFLTINECDKLIQAGLEGGFHPSPVVGDSPLPDPTIPATLRAKPKISSARTSTTIYLDRSDVPTLVSKVTNLTGVGPSQCELPQVAQYLPDQKYDSHYDAFDTTTTNGVAFCQNGGQRICTVLVYLNDVEVGGRTSFPMAFWREDLRGEDNMLNGGQGGGDGRGVSVRPRKGGAVVFFPSHNTYDAMGKELGLVLDPLALHRAEEAVDVKYVSQVWIRAGEYNGVPSRRLSTPI</sequence>
<gene>
    <name evidence="7" type="ORF">TrVE_jg12104</name>
</gene>
<dbReference type="PANTHER" id="PTHR10869:SF229">
    <property type="entry name" value="PROLYL 4-HYDROXYLASE ALPHA SUBUNIT DOMAIN-CONTAINING PROTEIN"/>
    <property type="match status" value="1"/>
</dbReference>
<dbReference type="GO" id="GO:0031418">
    <property type="term" value="F:L-ascorbic acid binding"/>
    <property type="evidence" value="ECO:0007669"/>
    <property type="project" value="InterPro"/>
</dbReference>
<dbReference type="Pfam" id="PF13640">
    <property type="entry name" value="2OG-FeII_Oxy_3"/>
    <property type="match status" value="1"/>
</dbReference>
<comment type="caution">
    <text evidence="7">The sequence shown here is derived from an EMBL/GenBank/DDBJ whole genome shotgun (WGS) entry which is preliminary data.</text>
</comment>
<comment type="cofactor">
    <cofactor evidence="1">
        <name>L-ascorbate</name>
        <dbReference type="ChEBI" id="CHEBI:38290"/>
    </cofactor>
</comment>
<reference evidence="8" key="1">
    <citation type="journal article" date="2023" name="Commun. Biol.">
        <title>Genome analysis of Parmales, the sister group of diatoms, reveals the evolutionary specialization of diatoms from phago-mixotrophs to photoautotrophs.</title>
        <authorList>
            <person name="Ban H."/>
            <person name="Sato S."/>
            <person name="Yoshikawa S."/>
            <person name="Yamada K."/>
            <person name="Nakamura Y."/>
            <person name="Ichinomiya M."/>
            <person name="Sato N."/>
            <person name="Blanc-Mathieu R."/>
            <person name="Endo H."/>
            <person name="Kuwata A."/>
            <person name="Ogata H."/>
        </authorList>
    </citation>
    <scope>NUCLEOTIDE SEQUENCE [LARGE SCALE GENOMIC DNA]</scope>
    <source>
        <strain evidence="8">NIES 3699</strain>
    </source>
</reference>
<dbReference type="EMBL" id="BRXX01000268">
    <property type="protein sequence ID" value="GMI01511.1"/>
    <property type="molecule type" value="Genomic_DNA"/>
</dbReference>
<evidence type="ECO:0000256" key="5">
    <source>
        <dbReference type="ARBA" id="ARBA00023004"/>
    </source>
</evidence>
<keyword evidence="4" id="KW-0560">Oxidoreductase</keyword>
<dbReference type="PANTHER" id="PTHR10869">
    <property type="entry name" value="PROLYL 4-HYDROXYLASE ALPHA SUBUNIT"/>
    <property type="match status" value="1"/>
</dbReference>
<dbReference type="PROSITE" id="PS51471">
    <property type="entry name" value="FE2OG_OXY"/>
    <property type="match status" value="1"/>
</dbReference>
<keyword evidence="8" id="KW-1185">Reference proteome</keyword>
<evidence type="ECO:0000256" key="3">
    <source>
        <dbReference type="ARBA" id="ARBA00022964"/>
    </source>
</evidence>
<dbReference type="InterPro" id="IPR006620">
    <property type="entry name" value="Pro_4_hyd_alph"/>
</dbReference>
<proteinExistence type="predicted"/>
<keyword evidence="2" id="KW-0479">Metal-binding</keyword>
<evidence type="ECO:0000256" key="2">
    <source>
        <dbReference type="ARBA" id="ARBA00022723"/>
    </source>
</evidence>
<dbReference type="InterPro" id="IPR044862">
    <property type="entry name" value="Pro_4_hyd_alph_FE2OG_OXY"/>
</dbReference>
<evidence type="ECO:0000313" key="8">
    <source>
        <dbReference type="Proteomes" id="UP001165160"/>
    </source>
</evidence>
<evidence type="ECO:0000256" key="1">
    <source>
        <dbReference type="ARBA" id="ARBA00001961"/>
    </source>
</evidence>
<dbReference type="InterPro" id="IPR005123">
    <property type="entry name" value="Oxoglu/Fe-dep_dioxygenase_dom"/>
</dbReference>
<dbReference type="AlphaFoldDB" id="A0A9W7F433"/>
<protein>
    <recommendedName>
        <fullName evidence="6">Fe2OG dioxygenase domain-containing protein</fullName>
    </recommendedName>
</protein>